<gene>
    <name evidence="3" type="primary">DHRSX</name>
    <name evidence="3" type="ORF">NPIL_331691</name>
</gene>
<name>A0A8X6P826_NEPPI</name>
<dbReference type="Proteomes" id="UP000887013">
    <property type="component" value="Unassembled WGS sequence"/>
</dbReference>
<reference evidence="3" key="1">
    <citation type="submission" date="2020-08" db="EMBL/GenBank/DDBJ databases">
        <title>Multicomponent nature underlies the extraordinary mechanical properties of spider dragline silk.</title>
        <authorList>
            <person name="Kono N."/>
            <person name="Nakamura H."/>
            <person name="Mori M."/>
            <person name="Yoshida Y."/>
            <person name="Ohtoshi R."/>
            <person name="Malay A.D."/>
            <person name="Moran D.A.P."/>
            <person name="Tomita M."/>
            <person name="Numata K."/>
            <person name="Arakawa K."/>
        </authorList>
    </citation>
    <scope>NUCLEOTIDE SEQUENCE</scope>
</reference>
<dbReference type="InterPro" id="IPR002347">
    <property type="entry name" value="SDR_fam"/>
</dbReference>
<dbReference type="EMBL" id="BMAW01066857">
    <property type="protein sequence ID" value="GFT56646.1"/>
    <property type="molecule type" value="Genomic_DNA"/>
</dbReference>
<sequence>MDNKLRNTGDSTYDNLKVVTGRNSGSFISSTVNTEKCLLRMIKENLKLCIVHYPGFPRQDGKEAVVTGGSRGIGLEIVHNLLQYGYSIVIGSSSSEESRSTLKQSLLKKYPRCSVEVWHLDLASMKSVKAFAEQYLSTKTACHLLVNNAGIMFVKQEKTVDGYEKHFSVNYLGHCLLTQLLLPILAKTGKKENNSRIVNCTSCIHFVGSKDVNNFQNQKYYSKYKAYIDSKLAQVMFTYSLQAYLERKNLSVNVNCVHPGVVDTDLMTSVLLIPQLGSVFFKSAQEGAQTATYAALSPEMERIGGKYLEECTTVASSKISEDKQLQLDLWKRTWKVLQPWTNNNGHSLMNTSHLSIG</sequence>
<dbReference type="PANTHER" id="PTHR24320:SF264">
    <property type="entry name" value="DEHYDROGENASE_REDUCTASE SDR FAMILY MEMBER ON CHROMOSOME X"/>
    <property type="match status" value="1"/>
</dbReference>
<dbReference type="OrthoDB" id="191139at2759"/>
<keyword evidence="2" id="KW-0560">Oxidoreductase</keyword>
<dbReference type="GO" id="GO:0016491">
    <property type="term" value="F:oxidoreductase activity"/>
    <property type="evidence" value="ECO:0007669"/>
    <property type="project" value="UniProtKB-KW"/>
</dbReference>
<dbReference type="Pfam" id="PF00106">
    <property type="entry name" value="adh_short"/>
    <property type="match status" value="1"/>
</dbReference>
<dbReference type="PRINTS" id="PR00081">
    <property type="entry name" value="GDHRDH"/>
</dbReference>
<dbReference type="SUPFAM" id="SSF51735">
    <property type="entry name" value="NAD(P)-binding Rossmann-fold domains"/>
    <property type="match status" value="1"/>
</dbReference>
<accession>A0A8X6P826</accession>
<protein>
    <submittedName>
        <fullName evidence="3">Uncharacterized protein</fullName>
    </submittedName>
</protein>
<dbReference type="Gene3D" id="3.40.50.720">
    <property type="entry name" value="NAD(P)-binding Rossmann-like Domain"/>
    <property type="match status" value="1"/>
</dbReference>
<comment type="caution">
    <text evidence="3">The sequence shown here is derived from an EMBL/GenBank/DDBJ whole genome shotgun (WGS) entry which is preliminary data.</text>
</comment>
<evidence type="ECO:0000256" key="2">
    <source>
        <dbReference type="ARBA" id="ARBA00023002"/>
    </source>
</evidence>
<proteinExistence type="inferred from homology"/>
<comment type="similarity">
    <text evidence="1">Belongs to the short-chain dehydrogenases/reductases (SDR) family.</text>
</comment>
<dbReference type="InterPro" id="IPR036291">
    <property type="entry name" value="NAD(P)-bd_dom_sf"/>
</dbReference>
<evidence type="ECO:0000313" key="4">
    <source>
        <dbReference type="Proteomes" id="UP000887013"/>
    </source>
</evidence>
<evidence type="ECO:0000256" key="1">
    <source>
        <dbReference type="ARBA" id="ARBA00006484"/>
    </source>
</evidence>
<keyword evidence="4" id="KW-1185">Reference proteome</keyword>
<evidence type="ECO:0000313" key="3">
    <source>
        <dbReference type="EMBL" id="GFT56646.1"/>
    </source>
</evidence>
<dbReference type="PANTHER" id="PTHR24320">
    <property type="entry name" value="RETINOL DEHYDROGENASE"/>
    <property type="match status" value="1"/>
</dbReference>
<organism evidence="3 4">
    <name type="scientific">Nephila pilipes</name>
    <name type="common">Giant wood spider</name>
    <name type="synonym">Nephila maculata</name>
    <dbReference type="NCBI Taxonomy" id="299642"/>
    <lineage>
        <taxon>Eukaryota</taxon>
        <taxon>Metazoa</taxon>
        <taxon>Ecdysozoa</taxon>
        <taxon>Arthropoda</taxon>
        <taxon>Chelicerata</taxon>
        <taxon>Arachnida</taxon>
        <taxon>Araneae</taxon>
        <taxon>Araneomorphae</taxon>
        <taxon>Entelegynae</taxon>
        <taxon>Araneoidea</taxon>
        <taxon>Nephilidae</taxon>
        <taxon>Nephila</taxon>
    </lineage>
</organism>
<dbReference type="AlphaFoldDB" id="A0A8X6P826"/>